<dbReference type="PANTHER" id="PTHR42781">
    <property type="entry name" value="SPERMIDINE/PUTRESCINE IMPORT ATP-BINDING PROTEIN POTA"/>
    <property type="match status" value="1"/>
</dbReference>
<dbReference type="InterPro" id="IPR003593">
    <property type="entry name" value="AAA+_ATPase"/>
</dbReference>
<dbReference type="EMBL" id="JADQDO010000002">
    <property type="protein sequence ID" value="MBF9232633.1"/>
    <property type="molecule type" value="Genomic_DNA"/>
</dbReference>
<dbReference type="PANTHER" id="PTHR42781:SF4">
    <property type="entry name" value="SPERMIDINE_PUTRESCINE IMPORT ATP-BINDING PROTEIN POTA"/>
    <property type="match status" value="1"/>
</dbReference>
<dbReference type="InterPro" id="IPR017871">
    <property type="entry name" value="ABC_transporter-like_CS"/>
</dbReference>
<dbReference type="SMART" id="SM00382">
    <property type="entry name" value="AAA"/>
    <property type="match status" value="1"/>
</dbReference>
<comment type="subcellular location">
    <subcellularLocation>
        <location evidence="1">Cell inner membrane</location>
        <topology evidence="1">Peripheral membrane protein</topology>
    </subcellularLocation>
</comment>
<dbReference type="GO" id="GO:0005524">
    <property type="term" value="F:ATP binding"/>
    <property type="evidence" value="ECO:0007669"/>
    <property type="project" value="UniProtKB-KW"/>
</dbReference>
<evidence type="ECO:0000256" key="5">
    <source>
        <dbReference type="ARBA" id="ARBA00022840"/>
    </source>
</evidence>
<dbReference type="FunFam" id="3.40.50.300:FF:000042">
    <property type="entry name" value="Maltose/maltodextrin ABC transporter, ATP-binding protein"/>
    <property type="match status" value="1"/>
</dbReference>
<dbReference type="PROSITE" id="PS50893">
    <property type="entry name" value="ABC_TRANSPORTER_2"/>
    <property type="match status" value="1"/>
</dbReference>
<dbReference type="PROSITE" id="PS00211">
    <property type="entry name" value="ABC_TRANSPORTER_1"/>
    <property type="match status" value="1"/>
</dbReference>
<keyword evidence="8" id="KW-1185">Reference proteome</keyword>
<dbReference type="InterPro" id="IPR027417">
    <property type="entry name" value="P-loop_NTPase"/>
</dbReference>
<name>A0A931BMI8_9HYPH</name>
<dbReference type="InterPro" id="IPR003439">
    <property type="entry name" value="ABC_transporter-like_ATP-bd"/>
</dbReference>
<proteinExistence type="inferred from homology"/>
<evidence type="ECO:0000313" key="7">
    <source>
        <dbReference type="EMBL" id="MBF9232633.1"/>
    </source>
</evidence>
<evidence type="ECO:0000256" key="2">
    <source>
        <dbReference type="ARBA" id="ARBA00005417"/>
    </source>
</evidence>
<comment type="similarity">
    <text evidence="2">Belongs to the ABC transporter superfamily.</text>
</comment>
<evidence type="ECO:0000259" key="6">
    <source>
        <dbReference type="PROSITE" id="PS50893"/>
    </source>
</evidence>
<dbReference type="InterPro" id="IPR050093">
    <property type="entry name" value="ABC_SmlMolc_Importer"/>
</dbReference>
<dbReference type="SUPFAM" id="SSF52540">
    <property type="entry name" value="P-loop containing nucleoside triphosphate hydrolases"/>
    <property type="match status" value="1"/>
</dbReference>
<organism evidence="7 8">
    <name type="scientific">Microvirga alba</name>
    <dbReference type="NCBI Taxonomy" id="2791025"/>
    <lineage>
        <taxon>Bacteria</taxon>
        <taxon>Pseudomonadati</taxon>
        <taxon>Pseudomonadota</taxon>
        <taxon>Alphaproteobacteria</taxon>
        <taxon>Hyphomicrobiales</taxon>
        <taxon>Methylobacteriaceae</taxon>
        <taxon>Microvirga</taxon>
    </lineage>
</organism>
<protein>
    <submittedName>
        <fullName evidence="7">ABC transporter ATP-binding protein</fullName>
    </submittedName>
</protein>
<dbReference type="Gene3D" id="3.40.50.300">
    <property type="entry name" value="P-loop containing nucleotide triphosphate hydrolases"/>
    <property type="match status" value="1"/>
</dbReference>
<feature type="domain" description="ABC transporter" evidence="6">
    <location>
        <begin position="4"/>
        <end position="235"/>
    </location>
</feature>
<dbReference type="InterPro" id="IPR008995">
    <property type="entry name" value="Mo/tungstate-bd_C_term_dom"/>
</dbReference>
<dbReference type="Pfam" id="PF08402">
    <property type="entry name" value="TOBE_2"/>
    <property type="match status" value="1"/>
</dbReference>
<dbReference type="Proteomes" id="UP000599312">
    <property type="component" value="Unassembled WGS sequence"/>
</dbReference>
<reference evidence="7" key="1">
    <citation type="submission" date="2020-11" db="EMBL/GenBank/DDBJ databases">
        <authorList>
            <person name="Kim M.K."/>
        </authorList>
    </citation>
    <scope>NUCLEOTIDE SEQUENCE</scope>
    <source>
        <strain evidence="7">BT350</strain>
    </source>
</reference>
<dbReference type="GO" id="GO:0043190">
    <property type="term" value="C:ATP-binding cassette (ABC) transporter complex"/>
    <property type="evidence" value="ECO:0007669"/>
    <property type="project" value="InterPro"/>
</dbReference>
<evidence type="ECO:0000313" key="8">
    <source>
        <dbReference type="Proteomes" id="UP000599312"/>
    </source>
</evidence>
<keyword evidence="5 7" id="KW-0067">ATP-binding</keyword>
<gene>
    <name evidence="7" type="ORF">I2H38_04495</name>
</gene>
<keyword evidence="3" id="KW-0813">Transport</keyword>
<sequence length="351" mass="38257">MATLELNQIVKSFGSVDVLHGISLTIESGQFVSLLGPSGCGKTTLLRIIAGLENVTRGGLRIAGRDVTNVPPEDRDIAMMFQSYALLPHMSVRENVRFPLRMRKRGTRSEQDQRVQAALETVQLGHLADRMPRQLSGGQQQRVALARAIVSDPKILLLDEPLSNLDARLREDMQVELIELHRRLGLTTVFVTHDQEEALSLSDTVVLMNAGRIEQVGAPQEIYAAPRTSFASEFIGSANLIPVKVGETATGAQAILPSGEIISVAPGSEPCQKAHLILRQEDIKLQPVQTAVQNGFRATVETRVFLGARIRYVLRLGDLRIKCLAPGTDIFSPGDPVAVSVPESRAQIIEA</sequence>
<evidence type="ECO:0000256" key="4">
    <source>
        <dbReference type="ARBA" id="ARBA00022741"/>
    </source>
</evidence>
<evidence type="ECO:0000256" key="1">
    <source>
        <dbReference type="ARBA" id="ARBA00004417"/>
    </source>
</evidence>
<dbReference type="InterPro" id="IPR013611">
    <property type="entry name" value="Transp-assoc_OB_typ2"/>
</dbReference>
<dbReference type="SUPFAM" id="SSF50331">
    <property type="entry name" value="MOP-like"/>
    <property type="match status" value="1"/>
</dbReference>
<dbReference type="GO" id="GO:0140359">
    <property type="term" value="F:ABC-type transporter activity"/>
    <property type="evidence" value="ECO:0007669"/>
    <property type="project" value="UniProtKB-ARBA"/>
</dbReference>
<comment type="caution">
    <text evidence="7">The sequence shown here is derived from an EMBL/GenBank/DDBJ whole genome shotgun (WGS) entry which is preliminary data.</text>
</comment>
<dbReference type="RefSeq" id="WP_196270641.1">
    <property type="nucleotide sequence ID" value="NZ_JADQDO010000002.1"/>
</dbReference>
<dbReference type="AlphaFoldDB" id="A0A931BMI8"/>
<dbReference type="Gene3D" id="2.40.50.100">
    <property type="match status" value="1"/>
</dbReference>
<keyword evidence="4" id="KW-0547">Nucleotide-binding</keyword>
<dbReference type="GO" id="GO:0016887">
    <property type="term" value="F:ATP hydrolysis activity"/>
    <property type="evidence" value="ECO:0007669"/>
    <property type="project" value="InterPro"/>
</dbReference>
<accession>A0A931BMI8</accession>
<evidence type="ECO:0000256" key="3">
    <source>
        <dbReference type="ARBA" id="ARBA00022448"/>
    </source>
</evidence>
<dbReference type="Pfam" id="PF00005">
    <property type="entry name" value="ABC_tran"/>
    <property type="match status" value="1"/>
</dbReference>